<evidence type="ECO:0000256" key="3">
    <source>
        <dbReference type="ARBA" id="ARBA00015716"/>
    </source>
</evidence>
<dbReference type="PANTHER" id="PTHR38099:SF1">
    <property type="entry name" value="LARGE RIBOSOMAL RNA SUBUNIT ACCUMULATION PROTEIN YCED"/>
    <property type="match status" value="1"/>
</dbReference>
<evidence type="ECO:0000256" key="4">
    <source>
        <dbReference type="ARBA" id="ARBA00022517"/>
    </source>
</evidence>
<proteinExistence type="inferred from homology"/>
<comment type="similarity">
    <text evidence="2">Belongs to the DUF177 domain family.</text>
</comment>
<dbReference type="InterPro" id="IPR039255">
    <property type="entry name" value="YceD_bac"/>
</dbReference>
<evidence type="ECO:0000256" key="1">
    <source>
        <dbReference type="ARBA" id="ARBA00002868"/>
    </source>
</evidence>
<dbReference type="InterPro" id="IPR003772">
    <property type="entry name" value="YceD"/>
</dbReference>
<reference evidence="7 8" key="1">
    <citation type="journal article" date="2019" name="Int. J. Syst. Evol. Microbiol.">
        <title>The Global Catalogue of Microorganisms (GCM) 10K type strain sequencing project: providing services to taxonomists for standard genome sequencing and annotation.</title>
        <authorList>
            <consortium name="The Broad Institute Genomics Platform"/>
            <consortium name="The Broad Institute Genome Sequencing Center for Infectious Disease"/>
            <person name="Wu L."/>
            <person name="Ma J."/>
        </authorList>
    </citation>
    <scope>NUCLEOTIDE SEQUENCE [LARGE SCALE GENOMIC DNA]</scope>
    <source>
        <strain evidence="7 8">JCM 15421</strain>
    </source>
</reference>
<evidence type="ECO:0000313" key="7">
    <source>
        <dbReference type="EMBL" id="GAA0719891.1"/>
    </source>
</evidence>
<evidence type="ECO:0000256" key="5">
    <source>
        <dbReference type="ARBA" id="ARBA00031841"/>
    </source>
</evidence>
<dbReference type="EMBL" id="BAAAEU010000024">
    <property type="protein sequence ID" value="GAA0719891.1"/>
    <property type="molecule type" value="Genomic_DNA"/>
</dbReference>
<accession>A0ABN1IS18</accession>
<comment type="function">
    <text evidence="1">Plays a role in synthesis, processing and/or stability of 23S rRNA.</text>
</comment>
<keyword evidence="8" id="KW-1185">Reference proteome</keyword>
<comment type="caution">
    <text evidence="7">The sequence shown here is derived from an EMBL/GenBank/DDBJ whole genome shotgun (WGS) entry which is preliminary data.</text>
</comment>
<dbReference type="PANTHER" id="PTHR38099">
    <property type="entry name" value="LARGE RIBOSOMAL RNA SUBUNIT ACCUMULATION PROTEIN YCED"/>
    <property type="match status" value="1"/>
</dbReference>
<protein>
    <recommendedName>
        <fullName evidence="3">Large ribosomal RNA subunit accumulation protein YceD</fullName>
    </recommendedName>
    <alternativeName>
        <fullName evidence="5">23S rRNA accumulation protein YceD</fullName>
    </alternativeName>
</protein>
<feature type="region of interest" description="Disordered" evidence="6">
    <location>
        <begin position="126"/>
        <end position="155"/>
    </location>
</feature>
<sequence length="155" mass="16886">MQARRTFDGVLPLASMHRLRGSLVSDEGEAHYAVEFGKDGLGVSYLALRVEAGLPLLCQRTLEPFVYRVSIDQRLGLIADESEEASLPPGYEPLLVPEGELVIADVIEDELILALPVVPLKPGAPLEWSDRSDDEVPSDTKPTSPFAVLGTLKKH</sequence>
<gene>
    <name evidence="7" type="ORF">GCM10009105_28800</name>
</gene>
<name>A0ABN1IS18_9GAMM</name>
<keyword evidence="4" id="KW-0690">Ribosome biogenesis</keyword>
<organism evidence="7 8">
    <name type="scientific">Dokdonella soli</name>
    <dbReference type="NCBI Taxonomy" id="529810"/>
    <lineage>
        <taxon>Bacteria</taxon>
        <taxon>Pseudomonadati</taxon>
        <taxon>Pseudomonadota</taxon>
        <taxon>Gammaproteobacteria</taxon>
        <taxon>Lysobacterales</taxon>
        <taxon>Rhodanobacteraceae</taxon>
        <taxon>Dokdonella</taxon>
    </lineage>
</organism>
<evidence type="ECO:0000256" key="6">
    <source>
        <dbReference type="SAM" id="MobiDB-lite"/>
    </source>
</evidence>
<evidence type="ECO:0000256" key="2">
    <source>
        <dbReference type="ARBA" id="ARBA00010740"/>
    </source>
</evidence>
<evidence type="ECO:0000313" key="8">
    <source>
        <dbReference type="Proteomes" id="UP001501523"/>
    </source>
</evidence>
<dbReference type="Pfam" id="PF02620">
    <property type="entry name" value="YceD"/>
    <property type="match status" value="1"/>
</dbReference>
<dbReference type="Proteomes" id="UP001501523">
    <property type="component" value="Unassembled WGS sequence"/>
</dbReference>